<dbReference type="EMBL" id="CAJNOC010009588">
    <property type="protein sequence ID" value="CAF1130850.1"/>
    <property type="molecule type" value="Genomic_DNA"/>
</dbReference>
<reference evidence="2" key="1">
    <citation type="submission" date="2021-02" db="EMBL/GenBank/DDBJ databases">
        <authorList>
            <person name="Nowell W R."/>
        </authorList>
    </citation>
    <scope>NUCLEOTIDE SEQUENCE</scope>
    <source>
        <strain evidence="2">Ploen Becks lab</strain>
    </source>
</reference>
<dbReference type="Proteomes" id="UP000663879">
    <property type="component" value="Unassembled WGS sequence"/>
</dbReference>
<evidence type="ECO:0000313" key="2">
    <source>
        <dbReference type="EMBL" id="CAF1130850.1"/>
    </source>
</evidence>
<evidence type="ECO:0000313" key="3">
    <source>
        <dbReference type="Proteomes" id="UP000663879"/>
    </source>
</evidence>
<protein>
    <submittedName>
        <fullName evidence="2">Uncharacterized protein</fullName>
    </submittedName>
</protein>
<feature type="region of interest" description="Disordered" evidence="1">
    <location>
        <begin position="274"/>
        <end position="307"/>
    </location>
</feature>
<organism evidence="2 3">
    <name type="scientific">Brachionus calyciflorus</name>
    <dbReference type="NCBI Taxonomy" id="104777"/>
    <lineage>
        <taxon>Eukaryota</taxon>
        <taxon>Metazoa</taxon>
        <taxon>Spiralia</taxon>
        <taxon>Gnathifera</taxon>
        <taxon>Rotifera</taxon>
        <taxon>Eurotatoria</taxon>
        <taxon>Monogononta</taxon>
        <taxon>Pseudotrocha</taxon>
        <taxon>Ploima</taxon>
        <taxon>Brachionidae</taxon>
        <taxon>Brachionus</taxon>
    </lineage>
</organism>
<name>A0A814RB96_9BILA</name>
<comment type="caution">
    <text evidence="2">The sequence shown here is derived from an EMBL/GenBank/DDBJ whole genome shotgun (WGS) entry which is preliminary data.</text>
</comment>
<evidence type="ECO:0000256" key="1">
    <source>
        <dbReference type="SAM" id="MobiDB-lite"/>
    </source>
</evidence>
<dbReference type="AlphaFoldDB" id="A0A814RB96"/>
<accession>A0A814RB96</accession>
<proteinExistence type="predicted"/>
<gene>
    <name evidence="2" type="ORF">OXX778_LOCUS22466</name>
</gene>
<keyword evidence="3" id="KW-1185">Reference proteome</keyword>
<sequence length="307" mass="35553">MIEDEKSLKGDGFISRFLICCPKPVRLKLRQLKKLDLKFNLEKLLIAIRVLHLNDLEYEFDDLSLELLENEIEHYDSMCEAYELKNCFIGSVFEIESLDDNTLVINRLKSKSIINKISSETVQRAIKINKYYLDQKLILAGIVSGEKLTDILEINQGSSNLRVNDLERIILLEPGSVIFAGEISKNNKSLKKEKFIEISKKMENEKLGFLRFAAKEESQKRSNCFEKINFEELDEDEKIEFVNSLLKYNVSIDKYKESFNPIVIININNNLRSQTNETDDENTTPRTSSKQKRPLSTLIDENTKKLA</sequence>